<evidence type="ECO:0000313" key="3">
    <source>
        <dbReference type="EMBL" id="GFY45795.1"/>
    </source>
</evidence>
<dbReference type="SMART" id="SM00343">
    <property type="entry name" value="ZnF_C2HC"/>
    <property type="match status" value="3"/>
</dbReference>
<dbReference type="GO" id="GO:0008270">
    <property type="term" value="F:zinc ion binding"/>
    <property type="evidence" value="ECO:0007669"/>
    <property type="project" value="InterPro"/>
</dbReference>
<feature type="region of interest" description="Disordered" evidence="1">
    <location>
        <begin position="1"/>
        <end position="20"/>
    </location>
</feature>
<dbReference type="GO" id="GO:0003676">
    <property type="term" value="F:nucleic acid binding"/>
    <property type="evidence" value="ECO:0007669"/>
    <property type="project" value="InterPro"/>
</dbReference>
<dbReference type="OrthoDB" id="6379801at2759"/>
<feature type="compositionally biased region" description="Basic residues" evidence="1">
    <location>
        <begin position="430"/>
        <end position="439"/>
    </location>
</feature>
<dbReference type="AlphaFoldDB" id="A0A8X7BVU8"/>
<dbReference type="EMBL" id="BMAV01005059">
    <property type="protein sequence ID" value="GFY45795.1"/>
    <property type="molecule type" value="Genomic_DNA"/>
</dbReference>
<proteinExistence type="predicted"/>
<feature type="domain" description="CCHC-type" evidence="2">
    <location>
        <begin position="392"/>
        <end position="407"/>
    </location>
</feature>
<name>A0A8X7BVU8_9ARAC</name>
<evidence type="ECO:0000256" key="1">
    <source>
        <dbReference type="SAM" id="MobiDB-lite"/>
    </source>
</evidence>
<reference evidence="3" key="1">
    <citation type="submission" date="2020-08" db="EMBL/GenBank/DDBJ databases">
        <title>Multicomponent nature underlies the extraordinary mechanical properties of spider dragline silk.</title>
        <authorList>
            <person name="Kono N."/>
            <person name="Nakamura H."/>
            <person name="Mori M."/>
            <person name="Yoshida Y."/>
            <person name="Ohtoshi R."/>
            <person name="Malay A.D."/>
            <person name="Moran D.A.P."/>
            <person name="Tomita M."/>
            <person name="Numata K."/>
            <person name="Arakawa K."/>
        </authorList>
    </citation>
    <scope>NUCLEOTIDE SEQUENCE</scope>
</reference>
<comment type="caution">
    <text evidence="3">The sequence shown here is derived from an EMBL/GenBank/DDBJ whole genome shotgun (WGS) entry which is preliminary data.</text>
</comment>
<evidence type="ECO:0000259" key="2">
    <source>
        <dbReference type="SMART" id="SM00343"/>
    </source>
</evidence>
<dbReference type="InterPro" id="IPR006579">
    <property type="entry name" value="Pre_C2HC_dom"/>
</dbReference>
<sequence length="460" mass="52334">MARTKQTARKTAQNLPPPTDHDICNELTMIQMRLELLRSQMTVTEKFLIRCRLGKIQILPSHDEMTEMREKRDEQKRKFDADIGELTLLGSCPVNCLYHTEYEPLNMSNILNDLTQKELASFEEMLKSETIAKNKLTPPKEMIDKTETAKDTTEDNSVPRKNTRTKDFISPTKFAKKQKVAENDPIGASTPIKIANQYQALAGNSTIPDPDIAVVPVATRKLPPINLKFQTNYKPIVKEISQKFPTSSTKLSGEFLKIFATSPDEHRNITDFLTEKGEQYFAIQPVAKRPQKVVIKGLPISTDVDDIKTDLTERGFDIIKVAQLTKAKTKFKLPFFLIELNKSPDSPDIFKLQKCCYLTIKIDTFNRHPGPTQCYNCNFFQHSSQNCKMTTRCLKCGQPHRTSDCPIKTTIENPTCINCNEKGHLANSHHCTKFPKQKPKKGEPSQDRNKEKPQNIFSSA</sequence>
<feature type="region of interest" description="Disordered" evidence="1">
    <location>
        <begin position="430"/>
        <end position="460"/>
    </location>
</feature>
<organism evidence="3 4">
    <name type="scientific">Trichonephila inaurata madagascariensis</name>
    <dbReference type="NCBI Taxonomy" id="2747483"/>
    <lineage>
        <taxon>Eukaryota</taxon>
        <taxon>Metazoa</taxon>
        <taxon>Ecdysozoa</taxon>
        <taxon>Arthropoda</taxon>
        <taxon>Chelicerata</taxon>
        <taxon>Arachnida</taxon>
        <taxon>Araneae</taxon>
        <taxon>Araneomorphae</taxon>
        <taxon>Entelegynae</taxon>
        <taxon>Araneoidea</taxon>
        <taxon>Nephilidae</taxon>
        <taxon>Trichonephila</taxon>
        <taxon>Trichonephila inaurata</taxon>
    </lineage>
</organism>
<dbReference type="InterPro" id="IPR001878">
    <property type="entry name" value="Znf_CCHC"/>
</dbReference>
<feature type="domain" description="CCHC-type" evidence="2">
    <location>
        <begin position="415"/>
        <end position="433"/>
    </location>
</feature>
<evidence type="ECO:0000313" key="4">
    <source>
        <dbReference type="Proteomes" id="UP000886998"/>
    </source>
</evidence>
<dbReference type="Proteomes" id="UP000886998">
    <property type="component" value="Unassembled WGS sequence"/>
</dbReference>
<accession>A0A8X7BVU8</accession>
<feature type="compositionally biased region" description="Basic and acidic residues" evidence="1">
    <location>
        <begin position="440"/>
        <end position="453"/>
    </location>
</feature>
<gene>
    <name evidence="3" type="primary">ORF1_55</name>
    <name evidence="3" type="ORF">TNIN_201161</name>
</gene>
<dbReference type="Pfam" id="PF07530">
    <property type="entry name" value="PRE_C2HC"/>
    <property type="match status" value="1"/>
</dbReference>
<feature type="domain" description="CCHC-type" evidence="2">
    <location>
        <begin position="373"/>
        <end position="389"/>
    </location>
</feature>
<keyword evidence="4" id="KW-1185">Reference proteome</keyword>
<protein>
    <submittedName>
        <fullName evidence="3">Nucleic-acid-binding protein from transposon X-element</fullName>
    </submittedName>
</protein>